<evidence type="ECO:0000313" key="1">
    <source>
        <dbReference type="EMBL" id="KAG7041871.1"/>
    </source>
</evidence>
<keyword evidence="2" id="KW-1185">Reference proteome</keyword>
<proteinExistence type="predicted"/>
<evidence type="ECO:0000313" key="2">
    <source>
        <dbReference type="Proteomes" id="UP000699042"/>
    </source>
</evidence>
<dbReference type="Proteomes" id="UP000699042">
    <property type="component" value="Unassembled WGS sequence"/>
</dbReference>
<sequence>MWPSSRATAIAASSMTAPRAVLIKTTPGFILAISAAPINAEKLIEGNILTACSEIIRQRLPVVIDCLEPKRLGTALDCTTNAAHAENSQCLALRIMAKVKTLFEVAAP</sequence>
<name>A0A9P7QWZ2_9PEZI</name>
<accession>A0A9P7QWZ2</accession>
<dbReference type="EMBL" id="JAESDN010000014">
    <property type="protein sequence ID" value="KAG7041871.1"/>
    <property type="molecule type" value="Genomic_DNA"/>
</dbReference>
<gene>
    <name evidence="1" type="ORF">JMJ77_012387</name>
</gene>
<comment type="caution">
    <text evidence="1">The sequence shown here is derived from an EMBL/GenBank/DDBJ whole genome shotgun (WGS) entry which is preliminary data.</text>
</comment>
<organism evidence="1 2">
    <name type="scientific">Colletotrichum scovillei</name>
    <dbReference type="NCBI Taxonomy" id="1209932"/>
    <lineage>
        <taxon>Eukaryota</taxon>
        <taxon>Fungi</taxon>
        <taxon>Dikarya</taxon>
        <taxon>Ascomycota</taxon>
        <taxon>Pezizomycotina</taxon>
        <taxon>Sordariomycetes</taxon>
        <taxon>Hypocreomycetidae</taxon>
        <taxon>Glomerellales</taxon>
        <taxon>Glomerellaceae</taxon>
        <taxon>Colletotrichum</taxon>
        <taxon>Colletotrichum acutatum species complex</taxon>
    </lineage>
</organism>
<reference evidence="1" key="1">
    <citation type="submission" date="2021-05" db="EMBL/GenBank/DDBJ databases">
        <title>Comparative genomics of three Colletotrichum scovillei strains and genetic complementation revealed genes involved fungal growth and virulence on chili pepper.</title>
        <authorList>
            <person name="Hsieh D.-K."/>
            <person name="Chuang S.-C."/>
            <person name="Chen C.-Y."/>
            <person name="Chao Y.-T."/>
            <person name="Lu M.-Y.J."/>
            <person name="Lee M.-H."/>
            <person name="Shih M.-C."/>
        </authorList>
    </citation>
    <scope>NUCLEOTIDE SEQUENCE</scope>
    <source>
        <strain evidence="1">Coll-153</strain>
    </source>
</reference>
<protein>
    <submittedName>
        <fullName evidence="1">2-hydroxyacid dehydrogenase</fullName>
    </submittedName>
</protein>
<dbReference type="AlphaFoldDB" id="A0A9P7QWZ2"/>